<proteinExistence type="predicted"/>
<feature type="region of interest" description="Disordered" evidence="1">
    <location>
        <begin position="115"/>
        <end position="136"/>
    </location>
</feature>
<reference evidence="4" key="1">
    <citation type="journal article" date="2019" name="Int. J. Syst. Evol. Microbiol.">
        <title>The Global Catalogue of Microorganisms (GCM) 10K type strain sequencing project: providing services to taxonomists for standard genome sequencing and annotation.</title>
        <authorList>
            <consortium name="The Broad Institute Genomics Platform"/>
            <consortium name="The Broad Institute Genome Sequencing Center for Infectious Disease"/>
            <person name="Wu L."/>
            <person name="Ma J."/>
        </authorList>
    </citation>
    <scope>NUCLEOTIDE SEQUENCE [LARGE SCALE GENOMIC DNA]</scope>
    <source>
        <strain evidence="4">KCTC 52487</strain>
    </source>
</reference>
<feature type="region of interest" description="Disordered" evidence="1">
    <location>
        <begin position="167"/>
        <end position="191"/>
    </location>
</feature>
<feature type="compositionally biased region" description="Low complexity" evidence="1">
    <location>
        <begin position="167"/>
        <end position="179"/>
    </location>
</feature>
<name>A0ABV6ZVD8_9PROT</name>
<keyword evidence="4" id="KW-1185">Reference proteome</keyword>
<organism evidence="3 4">
    <name type="scientific">Hyphobacterium vulgare</name>
    <dbReference type="NCBI Taxonomy" id="1736751"/>
    <lineage>
        <taxon>Bacteria</taxon>
        <taxon>Pseudomonadati</taxon>
        <taxon>Pseudomonadota</taxon>
        <taxon>Alphaproteobacteria</taxon>
        <taxon>Maricaulales</taxon>
        <taxon>Maricaulaceae</taxon>
        <taxon>Hyphobacterium</taxon>
    </lineage>
</organism>
<protein>
    <submittedName>
        <fullName evidence="3">Uncharacterized protein</fullName>
    </submittedName>
</protein>
<comment type="caution">
    <text evidence="3">The sequence shown here is derived from an EMBL/GenBank/DDBJ whole genome shotgun (WGS) entry which is preliminary data.</text>
</comment>
<evidence type="ECO:0000256" key="1">
    <source>
        <dbReference type="SAM" id="MobiDB-lite"/>
    </source>
</evidence>
<gene>
    <name evidence="3" type="ORF">ACFOOR_04635</name>
</gene>
<keyword evidence="2" id="KW-0732">Signal</keyword>
<feature type="signal peptide" evidence="2">
    <location>
        <begin position="1"/>
        <end position="20"/>
    </location>
</feature>
<evidence type="ECO:0000313" key="4">
    <source>
        <dbReference type="Proteomes" id="UP001595379"/>
    </source>
</evidence>
<evidence type="ECO:0000256" key="2">
    <source>
        <dbReference type="SAM" id="SignalP"/>
    </source>
</evidence>
<dbReference type="Proteomes" id="UP001595379">
    <property type="component" value="Unassembled WGS sequence"/>
</dbReference>
<dbReference type="RefSeq" id="WP_343164988.1">
    <property type="nucleotide sequence ID" value="NZ_JBHRSV010000002.1"/>
</dbReference>
<accession>A0ABV6ZVD8</accession>
<dbReference type="EMBL" id="JBHRSV010000002">
    <property type="protein sequence ID" value="MFC2925387.1"/>
    <property type="molecule type" value="Genomic_DNA"/>
</dbReference>
<evidence type="ECO:0000313" key="3">
    <source>
        <dbReference type="EMBL" id="MFC2925387.1"/>
    </source>
</evidence>
<sequence length="224" mass="23716">MTLRFTLTTFLASAALIAPAAADVSAERNGDTWQVSASGENLSEVLTAIRDEAGFRLVGLDRLEEDPAIDAELEGSLAEVVSRLLQGYDYAVVYGETPETEGQIQRIVLLSGRAGTAPDDSQRMAPRRLDNEVTEEDGERVSAMLARQVQPLVDADNGVETTTVASNTVASASNADSPSGDGGTGDDLELDPETQAQLAEATRRAQADLEALVNSLRAHENGND</sequence>
<feature type="chain" id="PRO_5046594741" evidence="2">
    <location>
        <begin position="21"/>
        <end position="224"/>
    </location>
</feature>